<proteinExistence type="inferred from homology"/>
<feature type="domain" description="Ionotropic glutamate receptor C-terminal" evidence="7">
    <location>
        <begin position="23"/>
        <end position="242"/>
    </location>
</feature>
<evidence type="ECO:0000259" key="7">
    <source>
        <dbReference type="SMART" id="SM00079"/>
    </source>
</evidence>
<evidence type="ECO:0000313" key="9">
    <source>
        <dbReference type="Proteomes" id="UP000198893"/>
    </source>
</evidence>
<dbReference type="GO" id="GO:0030313">
    <property type="term" value="C:cell envelope"/>
    <property type="evidence" value="ECO:0007669"/>
    <property type="project" value="UniProtKB-SubCell"/>
</dbReference>
<dbReference type="InterPro" id="IPR001638">
    <property type="entry name" value="Solute-binding_3/MltF_N"/>
</dbReference>
<dbReference type="InterPro" id="IPR001320">
    <property type="entry name" value="Iontro_rcpt_C"/>
</dbReference>
<evidence type="ECO:0000256" key="5">
    <source>
        <dbReference type="SAM" id="SignalP"/>
    </source>
</evidence>
<dbReference type="PROSITE" id="PS01039">
    <property type="entry name" value="SBP_BACTERIAL_3"/>
    <property type="match status" value="1"/>
</dbReference>
<dbReference type="STRING" id="569882.SAMN04490248_1207"/>
<dbReference type="SMART" id="SM00079">
    <property type="entry name" value="PBPe"/>
    <property type="match status" value="1"/>
</dbReference>
<feature type="chain" id="PRO_5011565515" evidence="5">
    <location>
        <begin position="22"/>
        <end position="260"/>
    </location>
</feature>
<accession>A0A1H8UGL7</accession>
<gene>
    <name evidence="8" type="ORF">SAMN04490248_1207</name>
</gene>
<dbReference type="OrthoDB" id="9814231at2"/>
<dbReference type="EMBL" id="FODS01000020">
    <property type="protein sequence ID" value="SEP02382.1"/>
    <property type="molecule type" value="Genomic_DNA"/>
</dbReference>
<dbReference type="PANTHER" id="PTHR35936">
    <property type="entry name" value="MEMBRANE-BOUND LYTIC MUREIN TRANSGLYCOSYLASE F"/>
    <property type="match status" value="1"/>
</dbReference>
<dbReference type="Pfam" id="PF00497">
    <property type="entry name" value="SBP_bac_3"/>
    <property type="match status" value="1"/>
</dbReference>
<comment type="subcellular location">
    <subcellularLocation>
        <location evidence="1">Cell envelope</location>
    </subcellularLocation>
</comment>
<protein>
    <submittedName>
        <fullName evidence="8">Amino acid ABC transporter substrate-binding protein, PAAT family</fullName>
    </submittedName>
</protein>
<dbReference type="Gene3D" id="3.40.190.10">
    <property type="entry name" value="Periplasmic binding protein-like II"/>
    <property type="match status" value="2"/>
</dbReference>
<dbReference type="PANTHER" id="PTHR35936:SF17">
    <property type="entry name" value="ARGININE-BINDING EXTRACELLULAR PROTEIN ARTP"/>
    <property type="match status" value="1"/>
</dbReference>
<evidence type="ECO:0000256" key="2">
    <source>
        <dbReference type="ARBA" id="ARBA00010333"/>
    </source>
</evidence>
<evidence type="ECO:0000313" key="8">
    <source>
        <dbReference type="EMBL" id="SEP02382.1"/>
    </source>
</evidence>
<dbReference type="GO" id="GO:0016020">
    <property type="term" value="C:membrane"/>
    <property type="evidence" value="ECO:0007669"/>
    <property type="project" value="InterPro"/>
</dbReference>
<dbReference type="InterPro" id="IPR018313">
    <property type="entry name" value="SBP_3_CS"/>
</dbReference>
<sequence length="260" mass="28132">MKRTIMSIVAAATFASGGAAAETLVVGAYPANPPWEYKNEQSQFEGFEVDLVTEIGDRLGVDLDFQDLGFQAIFSAISSGRIDMAISTITITDERLKNQSFTQGYYDSDLALISLKDDGVTDLEGMRDQTVGVLSSSVAEKWVNENHDDVGFESVKGYTDQQNLLLDVRSGRVAGAIGDLAGYQFAFKQMPDLDIVQTIPTGDRFGIMLPKGSPHLERVNDAISQIKEDGTLAEIHTKWLGVAPASTTSSVQVMAIPEAK</sequence>
<keyword evidence="3 5" id="KW-0732">Signal</keyword>
<dbReference type="GO" id="GO:0015276">
    <property type="term" value="F:ligand-gated monoatomic ion channel activity"/>
    <property type="evidence" value="ECO:0007669"/>
    <property type="project" value="InterPro"/>
</dbReference>
<dbReference type="RefSeq" id="WP_093119617.1">
    <property type="nucleotide sequence ID" value="NZ_FODS01000020.1"/>
</dbReference>
<comment type="similarity">
    <text evidence="2 4">Belongs to the bacterial solute-binding protein 3 family.</text>
</comment>
<feature type="domain" description="Solute-binding protein family 3/N-terminal" evidence="6">
    <location>
        <begin position="23"/>
        <end position="243"/>
    </location>
</feature>
<reference evidence="8 9" key="1">
    <citation type="submission" date="2016-10" db="EMBL/GenBank/DDBJ databases">
        <authorList>
            <person name="de Groot N.N."/>
        </authorList>
    </citation>
    <scope>NUCLEOTIDE SEQUENCE [LARGE SCALE GENOMIC DNA]</scope>
    <source>
        <strain evidence="8 9">DSM 27842</strain>
    </source>
</reference>
<name>A0A1H8UGL7_9RHOB</name>
<evidence type="ECO:0000256" key="1">
    <source>
        <dbReference type="ARBA" id="ARBA00004196"/>
    </source>
</evidence>
<feature type="signal peptide" evidence="5">
    <location>
        <begin position="1"/>
        <end position="21"/>
    </location>
</feature>
<dbReference type="SUPFAM" id="SSF53850">
    <property type="entry name" value="Periplasmic binding protein-like II"/>
    <property type="match status" value="1"/>
</dbReference>
<dbReference type="AlphaFoldDB" id="A0A1H8UGL7"/>
<evidence type="ECO:0000256" key="4">
    <source>
        <dbReference type="RuleBase" id="RU003744"/>
    </source>
</evidence>
<dbReference type="CDD" id="cd13530">
    <property type="entry name" value="PBP2_peptides_like"/>
    <property type="match status" value="1"/>
</dbReference>
<evidence type="ECO:0000259" key="6">
    <source>
        <dbReference type="SMART" id="SM00062"/>
    </source>
</evidence>
<organism evidence="8 9">
    <name type="scientific">Salinihabitans flavidus</name>
    <dbReference type="NCBI Taxonomy" id="569882"/>
    <lineage>
        <taxon>Bacteria</taxon>
        <taxon>Pseudomonadati</taxon>
        <taxon>Pseudomonadota</taxon>
        <taxon>Alphaproteobacteria</taxon>
        <taxon>Rhodobacterales</taxon>
        <taxon>Roseobacteraceae</taxon>
        <taxon>Salinihabitans</taxon>
    </lineage>
</organism>
<keyword evidence="9" id="KW-1185">Reference proteome</keyword>
<dbReference type="SMART" id="SM00062">
    <property type="entry name" value="PBPb"/>
    <property type="match status" value="1"/>
</dbReference>
<dbReference type="Proteomes" id="UP000198893">
    <property type="component" value="Unassembled WGS sequence"/>
</dbReference>
<evidence type="ECO:0000256" key="3">
    <source>
        <dbReference type="ARBA" id="ARBA00022729"/>
    </source>
</evidence>